<dbReference type="eggNOG" id="COG1349">
    <property type="taxonomic scope" value="Bacteria"/>
</dbReference>
<dbReference type="EMBL" id="BAUJ01000005">
    <property type="protein sequence ID" value="GAD88461.1"/>
    <property type="molecule type" value="Genomic_DNA"/>
</dbReference>
<dbReference type="InterPro" id="IPR037171">
    <property type="entry name" value="NagB/RpiA_transferase-like"/>
</dbReference>
<dbReference type="Pfam" id="PF00455">
    <property type="entry name" value="DeoRC"/>
    <property type="match status" value="1"/>
</dbReference>
<dbReference type="GO" id="GO:0003700">
    <property type="term" value="F:DNA-binding transcription factor activity"/>
    <property type="evidence" value="ECO:0007669"/>
    <property type="project" value="InterPro"/>
</dbReference>
<dbReference type="Gene3D" id="1.10.10.10">
    <property type="entry name" value="Winged helix-like DNA-binding domain superfamily/Winged helix DNA-binding domain"/>
    <property type="match status" value="1"/>
</dbReference>
<dbReference type="PANTHER" id="PTHR30363:SF4">
    <property type="entry name" value="GLYCEROL-3-PHOSPHATE REGULON REPRESSOR"/>
    <property type="match status" value="1"/>
</dbReference>
<evidence type="ECO:0000259" key="5">
    <source>
        <dbReference type="PROSITE" id="PS51000"/>
    </source>
</evidence>
<evidence type="ECO:0000256" key="2">
    <source>
        <dbReference type="ARBA" id="ARBA00023015"/>
    </source>
</evidence>
<protein>
    <submittedName>
        <fullName evidence="6">Glycerol-3-phosphate regulon transcriptional repressor</fullName>
    </submittedName>
</protein>
<accession>V5FF16</accession>
<evidence type="ECO:0000313" key="6">
    <source>
        <dbReference type="EMBL" id="GAD88461.1"/>
    </source>
</evidence>
<dbReference type="InterPro" id="IPR050313">
    <property type="entry name" value="Carb_Metab_HTH_regulators"/>
</dbReference>
<dbReference type="InterPro" id="IPR036388">
    <property type="entry name" value="WH-like_DNA-bd_sf"/>
</dbReference>
<dbReference type="SMART" id="SM01134">
    <property type="entry name" value="DeoRC"/>
    <property type="match status" value="1"/>
</dbReference>
<dbReference type="Pfam" id="PF08220">
    <property type="entry name" value="HTH_DeoR"/>
    <property type="match status" value="1"/>
</dbReference>
<name>V5FF16_9VIBR</name>
<dbReference type="SUPFAM" id="SSF100950">
    <property type="entry name" value="NagB/RpiA/CoA transferase-like"/>
    <property type="match status" value="1"/>
</dbReference>
<organism evidence="6 7">
    <name type="scientific">Vibrio halioticoli NBRC 102217</name>
    <dbReference type="NCBI Taxonomy" id="1219072"/>
    <lineage>
        <taxon>Bacteria</taxon>
        <taxon>Pseudomonadati</taxon>
        <taxon>Pseudomonadota</taxon>
        <taxon>Gammaproteobacteria</taxon>
        <taxon>Vibrionales</taxon>
        <taxon>Vibrionaceae</taxon>
        <taxon>Vibrio</taxon>
    </lineage>
</organism>
<evidence type="ECO:0000256" key="3">
    <source>
        <dbReference type="ARBA" id="ARBA00023125"/>
    </source>
</evidence>
<dbReference type="SMART" id="SM00420">
    <property type="entry name" value="HTH_DEOR"/>
    <property type="match status" value="1"/>
</dbReference>
<dbReference type="PROSITE" id="PS00894">
    <property type="entry name" value="HTH_DEOR_1"/>
    <property type="match status" value="1"/>
</dbReference>
<dbReference type="Gene3D" id="3.30.750.70">
    <property type="entry name" value="4-hydroxybutyrate coenzyme like domains"/>
    <property type="match status" value="1"/>
</dbReference>
<dbReference type="AlphaFoldDB" id="V5FF16"/>
<dbReference type="SUPFAM" id="SSF46785">
    <property type="entry name" value="Winged helix' DNA-binding domain"/>
    <property type="match status" value="1"/>
</dbReference>
<dbReference type="InterPro" id="IPR014036">
    <property type="entry name" value="DeoR-like_C"/>
</dbReference>
<dbReference type="PROSITE" id="PS51000">
    <property type="entry name" value="HTH_DEOR_2"/>
    <property type="match status" value="1"/>
</dbReference>
<comment type="caution">
    <text evidence="6">The sequence shown here is derived from an EMBL/GenBank/DDBJ whole genome shotgun (WGS) entry which is preliminary data.</text>
</comment>
<dbReference type="InterPro" id="IPR001034">
    <property type="entry name" value="DeoR_HTH"/>
</dbReference>
<sequence length="264" mass="29253">MFERNSMPNISLRQQQVIDLISAQEYCSIDALSEHFGVTTQTIRRDINKLCSLRLAQRHHGGVSLPSTLVNRSFLSRSTTNQDEKRAIAAEVVKQIPDGSTLFLGIGTTIALIAEQLVNLNQLRVVTNNFQAAHILSQYDHIEIWLTGGKLRTSDGDIIGDGVGQFFDKFSADIGIISCAAICEIEQQKNHQALCAPSSDEVIFDEYAMEHELGEAQISQAILIGSEQKWLVANSSKWHRKANAKVANLTQFDRVFGEKAPNSN</sequence>
<keyword evidence="1" id="KW-0678">Repressor</keyword>
<dbReference type="InterPro" id="IPR036390">
    <property type="entry name" value="WH_DNA-bd_sf"/>
</dbReference>
<evidence type="ECO:0000256" key="1">
    <source>
        <dbReference type="ARBA" id="ARBA00022491"/>
    </source>
</evidence>
<dbReference type="InterPro" id="IPR018356">
    <property type="entry name" value="Tscrpt_reg_HTH_DeoR_CS"/>
</dbReference>
<dbReference type="PANTHER" id="PTHR30363">
    <property type="entry name" value="HTH-TYPE TRANSCRIPTIONAL REGULATOR SRLR-RELATED"/>
    <property type="match status" value="1"/>
</dbReference>
<evidence type="ECO:0000256" key="4">
    <source>
        <dbReference type="ARBA" id="ARBA00023163"/>
    </source>
</evidence>
<evidence type="ECO:0000313" key="7">
    <source>
        <dbReference type="Proteomes" id="UP000017800"/>
    </source>
</evidence>
<dbReference type="PRINTS" id="PR00037">
    <property type="entry name" value="HTHLACR"/>
</dbReference>
<keyword evidence="4" id="KW-0804">Transcription</keyword>
<feature type="domain" description="HTH deoR-type" evidence="5">
    <location>
        <begin position="10"/>
        <end position="65"/>
    </location>
</feature>
<keyword evidence="2" id="KW-0805">Transcription regulation</keyword>
<keyword evidence="7" id="KW-1185">Reference proteome</keyword>
<dbReference type="GO" id="GO:0003677">
    <property type="term" value="F:DNA binding"/>
    <property type="evidence" value="ECO:0007669"/>
    <property type="project" value="UniProtKB-KW"/>
</dbReference>
<reference evidence="6 7" key="1">
    <citation type="submission" date="2013-11" db="EMBL/GenBank/DDBJ databases">
        <title>Whole genome shotgun sequence of Vibrio halioticoli NBRC 102217.</title>
        <authorList>
            <person name="Isaki S."/>
            <person name="Kimura A."/>
            <person name="Ohji S."/>
            <person name="Hosoyama A."/>
            <person name="Fujita N."/>
            <person name="Hashimoto M."/>
            <person name="Hosoyama Y."/>
            <person name="Yamazoe A."/>
        </authorList>
    </citation>
    <scope>NUCLEOTIDE SEQUENCE [LARGE SCALE GENOMIC DNA]</scope>
    <source>
        <strain evidence="6 7">NBRC 102217</strain>
    </source>
</reference>
<dbReference type="Proteomes" id="UP000017800">
    <property type="component" value="Unassembled WGS sequence"/>
</dbReference>
<gene>
    <name evidence="6" type="primary">glpR</name>
    <name evidence="6" type="ORF">VHA01S_005_00640</name>
</gene>
<keyword evidence="3" id="KW-0238">DNA-binding</keyword>
<proteinExistence type="predicted"/>